<evidence type="ECO:0000259" key="2">
    <source>
        <dbReference type="PROSITE" id="PS50158"/>
    </source>
</evidence>
<dbReference type="Pfam" id="PF13976">
    <property type="entry name" value="gag_pre-integrs"/>
    <property type="match status" value="1"/>
</dbReference>
<sequence>MVNNLRSFGTAREMWEYLKRIYHQDNTARRFQLELEISNFSQGNLSIEQYYSGFFNLWSEYSGIIYSKVSKEALPSLQAVYEVTKRDQFLMKLRPEFEIARAGLLNRDPVPSLDVCLGELLREEQRMATQSVIGASKETSEVVNVAYAAQGKNRDKGTIQCYSCKEYGHIARNCAKKFCSYCKWNGHIIKECPTRPENRRAQAFQAAFVNHQIPGSTSTTTVTLEMIQQMIITAFSTLGLQGQGNTVSSSWIVDSGASNHMTGSSDLLCNLREYSGTQNIQIANGSNLPITAIGDIGPSFPHVFVSPRLTANLISVGQMVDNNWDVHLSRNGCLVQDLSGKVIARGPKVGRLFLLQFTIPRALSLASVIVENKAANWHKRLGHPNNVILSNLMKRGFLGHKDKGSPHSLSFDCST</sequence>
<proteinExistence type="predicted"/>
<gene>
    <name evidence="3" type="ORF">NC653_018845</name>
</gene>
<dbReference type="Gene3D" id="4.10.60.10">
    <property type="entry name" value="Zinc finger, CCHC-type"/>
    <property type="match status" value="2"/>
</dbReference>
<dbReference type="Proteomes" id="UP001164929">
    <property type="component" value="Chromosome 7"/>
</dbReference>
<accession>A0AAD6QHC9</accession>
<dbReference type="GO" id="GO:0003676">
    <property type="term" value="F:nucleic acid binding"/>
    <property type="evidence" value="ECO:0007669"/>
    <property type="project" value="InterPro"/>
</dbReference>
<evidence type="ECO:0000313" key="3">
    <source>
        <dbReference type="EMBL" id="KAJ6990418.1"/>
    </source>
</evidence>
<keyword evidence="1" id="KW-0862">Zinc</keyword>
<evidence type="ECO:0000313" key="4">
    <source>
        <dbReference type="Proteomes" id="UP001164929"/>
    </source>
</evidence>
<dbReference type="Pfam" id="PF00098">
    <property type="entry name" value="zf-CCHC"/>
    <property type="match status" value="1"/>
</dbReference>
<reference evidence="3" key="1">
    <citation type="journal article" date="2023" name="Mol. Ecol. Resour.">
        <title>Chromosome-level genome assembly of a triploid poplar Populus alba 'Berolinensis'.</title>
        <authorList>
            <person name="Chen S."/>
            <person name="Yu Y."/>
            <person name="Wang X."/>
            <person name="Wang S."/>
            <person name="Zhang T."/>
            <person name="Zhou Y."/>
            <person name="He R."/>
            <person name="Meng N."/>
            <person name="Wang Y."/>
            <person name="Liu W."/>
            <person name="Liu Z."/>
            <person name="Liu J."/>
            <person name="Guo Q."/>
            <person name="Huang H."/>
            <person name="Sederoff R.R."/>
            <person name="Wang G."/>
            <person name="Qu G."/>
            <person name="Chen S."/>
        </authorList>
    </citation>
    <scope>NUCLEOTIDE SEQUENCE</scope>
    <source>
        <strain evidence="3">SC-2020</strain>
    </source>
</reference>
<dbReference type="InterPro" id="IPR025724">
    <property type="entry name" value="GAG-pre-integrase_dom"/>
</dbReference>
<organism evidence="3 4">
    <name type="scientific">Populus alba x Populus x berolinensis</name>
    <dbReference type="NCBI Taxonomy" id="444605"/>
    <lineage>
        <taxon>Eukaryota</taxon>
        <taxon>Viridiplantae</taxon>
        <taxon>Streptophyta</taxon>
        <taxon>Embryophyta</taxon>
        <taxon>Tracheophyta</taxon>
        <taxon>Spermatophyta</taxon>
        <taxon>Magnoliopsida</taxon>
        <taxon>eudicotyledons</taxon>
        <taxon>Gunneridae</taxon>
        <taxon>Pentapetalae</taxon>
        <taxon>rosids</taxon>
        <taxon>fabids</taxon>
        <taxon>Malpighiales</taxon>
        <taxon>Salicaceae</taxon>
        <taxon>Saliceae</taxon>
        <taxon>Populus</taxon>
    </lineage>
</organism>
<dbReference type="PANTHER" id="PTHR34222">
    <property type="entry name" value="GAG_PRE-INTEGRS DOMAIN-CONTAINING PROTEIN"/>
    <property type="match status" value="1"/>
</dbReference>
<keyword evidence="1" id="KW-0863">Zinc-finger</keyword>
<dbReference type="AlphaFoldDB" id="A0AAD6QHC9"/>
<name>A0AAD6QHC9_9ROSI</name>
<evidence type="ECO:0000256" key="1">
    <source>
        <dbReference type="PROSITE-ProRule" id="PRU00047"/>
    </source>
</evidence>
<dbReference type="GO" id="GO:0008270">
    <property type="term" value="F:zinc ion binding"/>
    <property type="evidence" value="ECO:0007669"/>
    <property type="project" value="UniProtKB-KW"/>
</dbReference>
<feature type="domain" description="CCHC-type" evidence="2">
    <location>
        <begin position="161"/>
        <end position="174"/>
    </location>
</feature>
<dbReference type="InterPro" id="IPR054722">
    <property type="entry name" value="PolX-like_BBD"/>
</dbReference>
<dbReference type="PROSITE" id="PS50158">
    <property type="entry name" value="ZF_CCHC"/>
    <property type="match status" value="1"/>
</dbReference>
<keyword evidence="4" id="KW-1185">Reference proteome</keyword>
<comment type="caution">
    <text evidence="3">The sequence shown here is derived from an EMBL/GenBank/DDBJ whole genome shotgun (WGS) entry which is preliminary data.</text>
</comment>
<dbReference type="Pfam" id="PF22936">
    <property type="entry name" value="Pol_BBD"/>
    <property type="match status" value="1"/>
</dbReference>
<protein>
    <recommendedName>
        <fullName evidence="2">CCHC-type domain-containing protein</fullName>
    </recommendedName>
</protein>
<dbReference type="InterPro" id="IPR036875">
    <property type="entry name" value="Znf_CCHC_sf"/>
</dbReference>
<dbReference type="SUPFAM" id="SSF57756">
    <property type="entry name" value="Retrovirus zinc finger-like domains"/>
    <property type="match status" value="1"/>
</dbReference>
<dbReference type="InterPro" id="IPR001878">
    <property type="entry name" value="Znf_CCHC"/>
</dbReference>
<dbReference type="PANTHER" id="PTHR34222:SF100">
    <property type="entry name" value="CCHC-TYPE DOMAIN-CONTAINING PROTEIN"/>
    <property type="match status" value="1"/>
</dbReference>
<keyword evidence="1" id="KW-0479">Metal-binding</keyword>
<dbReference type="SMART" id="SM00343">
    <property type="entry name" value="ZnF_C2HC"/>
    <property type="match status" value="2"/>
</dbReference>
<dbReference type="EMBL" id="JAQIZT010000007">
    <property type="protein sequence ID" value="KAJ6990418.1"/>
    <property type="molecule type" value="Genomic_DNA"/>
</dbReference>